<gene>
    <name evidence="5" type="ORF">V3330_10440</name>
</gene>
<dbReference type="InterPro" id="IPR052025">
    <property type="entry name" value="Xyloglucanase_GH74"/>
</dbReference>
<dbReference type="CDD" id="cd15482">
    <property type="entry name" value="Sialidase_non-viral"/>
    <property type="match status" value="1"/>
</dbReference>
<dbReference type="InterPro" id="IPR036278">
    <property type="entry name" value="Sialidase_sf"/>
</dbReference>
<protein>
    <recommendedName>
        <fullName evidence="4">Sortilin N-terminal domain-containing protein</fullName>
    </recommendedName>
</protein>
<dbReference type="SUPFAM" id="SSF110296">
    <property type="entry name" value="Oligoxyloglucan reducing end-specific cellobiohydrolase"/>
    <property type="match status" value="2"/>
</dbReference>
<sequence>MQMSSFARRFFLSVSTTLLIGLITTTGASAATTAEIEGLEFRLVGPWRGGRVTTVTGVPGKPHLYYMGATGGGVWKTENAGTTWENLSDEYFKVGTIGAVAVSESDNNVVYVGTGESPIRGVTTSHGDGVWKSVDAGKTWKHIGLPEAGQISRIQIHPTNPDIAYIGVQGQIWGPNEQRGVFRTTDGGETWEHVLKVGPETGASDLRMDPTNPNVLYAGMWHHGRTPWFIKSGGTEGGLFKTRDGGDTWEKLEGGLPEMIGKIGVDVSASNPDRVYAIIEAGPDQGGLWRSDDGGASWSLIDGHRVLHTRAWYYIHIKADPLDENTVYVLNAPLMKSIDGGKTWEKMRTPHGDHHDHWINPADSNNMISGNDGGATITFDGGETWSSIMNQPTAQFYRVITDNQKPFRIYGGQQDNTTVAIASESRYGGIGVEDYFDVGGGESAHIAFDPDDPRLIYATSINGTLTEYDRDSELTRVIIPYPEMMYGKDSKDLRYRANWNTPVVADPHDPSVIYYGAQMVLRSDDRGATWTPISPDLTRNDPEKQGRNGGPLTPENVGAEFYNTIFYIAPSPHEQGVIWVGSDDGLVHLTRDGGETWSDVSPKHRGKFSDEAYINAIEVSPHDPATAYLAVAGFKLNDFSPYIYKTTDYGRRWTRIDAGLPEDTFVRVVREDPAQPGLLYAGTEAGLFVSYDDGGNWQSLDLNLPPVPITDLALRHDKLVVATQGRSFWVLDDLFVVRQAAAGSGTGTVALYDPGTVEMTIGSGGSGDLFEGDNPPRGAPLYYYLGEEAEGPLTIEILDDDGQLVRTYSTEESARDRCLLANMDPRLPFELEYPPTSPGLNKWMWDLRRDGVHCTEDVDIFAGFHGPTVAPGDYRARITVGSDTAETGFTLVPDTRVTATPQEIREWSGRLEETAALLDDVMRRLGEVRDARRQVEGLMNAYPGDAELQQSGQAAIDAIIAWDHQINQQLHETYEDEDAWETMLGGQIRYLLDVIDYTGAPITGGQLERLADLKAEWDQRRVELRAISENHLAPINAWAKAHDVPHVTAPGS</sequence>
<keyword evidence="6" id="KW-1185">Reference proteome</keyword>
<feature type="domain" description="Sortilin N-terminal" evidence="4">
    <location>
        <begin position="130"/>
        <end position="253"/>
    </location>
</feature>
<evidence type="ECO:0000313" key="6">
    <source>
        <dbReference type="Proteomes" id="UP001359886"/>
    </source>
</evidence>
<dbReference type="RefSeq" id="WP_354695367.1">
    <property type="nucleotide sequence ID" value="NZ_JAZHOG010000006.1"/>
</dbReference>
<feature type="region of interest" description="Disordered" evidence="2">
    <location>
        <begin position="531"/>
        <end position="555"/>
    </location>
</feature>
<dbReference type="EMBL" id="JAZHOG010000006">
    <property type="protein sequence ID" value="MEJ8568044.1"/>
    <property type="molecule type" value="Genomic_DNA"/>
</dbReference>
<evidence type="ECO:0000259" key="4">
    <source>
        <dbReference type="Pfam" id="PF15902"/>
    </source>
</evidence>
<evidence type="ECO:0000256" key="1">
    <source>
        <dbReference type="ARBA" id="ARBA00022737"/>
    </source>
</evidence>
<dbReference type="Proteomes" id="UP001359886">
    <property type="component" value="Unassembled WGS sequence"/>
</dbReference>
<dbReference type="SUPFAM" id="SSF50939">
    <property type="entry name" value="Sialidases"/>
    <property type="match status" value="1"/>
</dbReference>
<feature type="signal peptide" evidence="3">
    <location>
        <begin position="1"/>
        <end position="30"/>
    </location>
</feature>
<dbReference type="Pfam" id="PF15902">
    <property type="entry name" value="Sortilin-Vps10"/>
    <property type="match status" value="1"/>
</dbReference>
<feature type="chain" id="PRO_5043589334" description="Sortilin N-terminal domain-containing protein" evidence="3">
    <location>
        <begin position="31"/>
        <end position="1052"/>
    </location>
</feature>
<comment type="caution">
    <text evidence="5">The sequence shown here is derived from an EMBL/GenBank/DDBJ whole genome shotgun (WGS) entry which is preliminary data.</text>
</comment>
<accession>A0AAW9RF58</accession>
<dbReference type="PANTHER" id="PTHR43739">
    <property type="entry name" value="XYLOGLUCANASE (EUROFUNG)"/>
    <property type="match status" value="1"/>
</dbReference>
<keyword evidence="3" id="KW-0732">Signal</keyword>
<dbReference type="InterPro" id="IPR015943">
    <property type="entry name" value="WD40/YVTN_repeat-like_dom_sf"/>
</dbReference>
<dbReference type="Gene3D" id="2.130.10.10">
    <property type="entry name" value="YVTN repeat-like/Quinoprotein amine dehydrogenase"/>
    <property type="match status" value="5"/>
</dbReference>
<organism evidence="5 6">
    <name type="scientific">Elongatibacter sediminis</name>
    <dbReference type="NCBI Taxonomy" id="3119006"/>
    <lineage>
        <taxon>Bacteria</taxon>
        <taxon>Pseudomonadati</taxon>
        <taxon>Pseudomonadota</taxon>
        <taxon>Gammaproteobacteria</taxon>
        <taxon>Chromatiales</taxon>
        <taxon>Wenzhouxiangellaceae</taxon>
        <taxon>Elongatibacter</taxon>
    </lineage>
</organism>
<reference evidence="5 6" key="1">
    <citation type="submission" date="2024-02" db="EMBL/GenBank/DDBJ databases">
        <title>A novel Wenzhouxiangellaceae bacterium, isolated from coastal sediments.</title>
        <authorList>
            <person name="Du Z.-J."/>
            <person name="Ye Y.-Q."/>
            <person name="Zhang X.-Y."/>
        </authorList>
    </citation>
    <scope>NUCLEOTIDE SEQUENCE [LARGE SCALE GENOMIC DNA]</scope>
    <source>
        <strain evidence="5 6">CH-27</strain>
    </source>
</reference>
<proteinExistence type="predicted"/>
<dbReference type="PANTHER" id="PTHR43739:SF5">
    <property type="entry name" value="EXO-ALPHA-SIALIDASE"/>
    <property type="match status" value="1"/>
</dbReference>
<evidence type="ECO:0000313" key="5">
    <source>
        <dbReference type="EMBL" id="MEJ8568044.1"/>
    </source>
</evidence>
<dbReference type="GO" id="GO:0010411">
    <property type="term" value="P:xyloglucan metabolic process"/>
    <property type="evidence" value="ECO:0007669"/>
    <property type="project" value="TreeGrafter"/>
</dbReference>
<dbReference type="InterPro" id="IPR031778">
    <property type="entry name" value="Sortilin_N"/>
</dbReference>
<dbReference type="AlphaFoldDB" id="A0AAW9RF58"/>
<evidence type="ECO:0000256" key="2">
    <source>
        <dbReference type="SAM" id="MobiDB-lite"/>
    </source>
</evidence>
<name>A0AAW9RF58_9GAMM</name>
<evidence type="ECO:0000256" key="3">
    <source>
        <dbReference type="SAM" id="SignalP"/>
    </source>
</evidence>
<keyword evidence="1" id="KW-0677">Repeat</keyword>